<feature type="compositionally biased region" description="Low complexity" evidence="3">
    <location>
        <begin position="83"/>
        <end position="113"/>
    </location>
</feature>
<feature type="domain" description="Zn(2)-C6 fungal-type" evidence="4">
    <location>
        <begin position="14"/>
        <end position="42"/>
    </location>
</feature>
<dbReference type="InterPro" id="IPR001138">
    <property type="entry name" value="Zn2Cys6_DnaBD"/>
</dbReference>
<proteinExistence type="predicted"/>
<evidence type="ECO:0000313" key="5">
    <source>
        <dbReference type="EMBL" id="SPO06502.1"/>
    </source>
</evidence>
<sequence length="556" mass="61061">MASTSSSTSSGQQSCWECARRRLVCDSSRPACDKCRSSGIVCPGYADAKPLRWLAPGRVTSRVRRKGKGGGKKATSPKSTDGKSASTSPSASTSASAATTGSTSGTKSTVVPSQNSDSSSDCAGLSDESWSSDDWQVSSWTPVAAEELRTGVVSPRAAVDLFVPRVGLVSETAEIVQATYYFNNHVYPEYASDQLTPTQFIVPLPLEVVCLAPFEIAHILVSVALRHRIYRVASSLRSRENVRELRSKYHHHRGLAISALNEQIRKSEPKYAYALMVGVMTFAFAELQRSSTPAWKFHMDAFVHLTARNGGMRNICAITHHMKITMTLFSLIYVTGSTTSPASTFTLSPDELEDILEYNAHVWEESPYPNFLCPTEVFLLLIQINHLRSKLVDTPLSDIGLSPEDLLAKLKAFSPEEWAAKKPNLQDHWLLIARAHQSAAIIYMLSVLGQHFESSALQNLEILRAIHATRLFALLMEAEATPPVKRACLWPVVVGGVEAVREGPAARAFVGRVFEGLADDLATPLMLEAKRVFEVFWSSGKEGWDDCFDKPYAFVL</sequence>
<accession>A0AAE8N5D5</accession>
<dbReference type="InterPro" id="IPR021858">
    <property type="entry name" value="Fun_TF"/>
</dbReference>
<dbReference type="SUPFAM" id="SSF57701">
    <property type="entry name" value="Zn2/Cys6 DNA-binding domain"/>
    <property type="match status" value="1"/>
</dbReference>
<dbReference type="PROSITE" id="PS50048">
    <property type="entry name" value="ZN2_CY6_FUNGAL_2"/>
    <property type="match status" value="1"/>
</dbReference>
<gene>
    <name evidence="5" type="ORF">DNG_09192</name>
</gene>
<dbReference type="PROSITE" id="PS00463">
    <property type="entry name" value="ZN2_CY6_FUNGAL_1"/>
    <property type="match status" value="1"/>
</dbReference>
<evidence type="ECO:0000256" key="3">
    <source>
        <dbReference type="SAM" id="MobiDB-lite"/>
    </source>
</evidence>
<name>A0AAE8N5D5_9PEZI</name>
<feature type="compositionally biased region" description="Basic residues" evidence="3">
    <location>
        <begin position="61"/>
        <end position="71"/>
    </location>
</feature>
<dbReference type="SMART" id="SM00066">
    <property type="entry name" value="GAL4"/>
    <property type="match status" value="1"/>
</dbReference>
<comment type="caution">
    <text evidence="5">The sequence shown here is derived from an EMBL/GenBank/DDBJ whole genome shotgun (WGS) entry which is preliminary data.</text>
</comment>
<keyword evidence="6" id="KW-1185">Reference proteome</keyword>
<evidence type="ECO:0000256" key="1">
    <source>
        <dbReference type="ARBA" id="ARBA00004123"/>
    </source>
</evidence>
<comment type="subcellular location">
    <subcellularLocation>
        <location evidence="1">Nucleus</location>
    </subcellularLocation>
</comment>
<evidence type="ECO:0000256" key="2">
    <source>
        <dbReference type="ARBA" id="ARBA00023242"/>
    </source>
</evidence>
<dbReference type="GO" id="GO:0045944">
    <property type="term" value="P:positive regulation of transcription by RNA polymerase II"/>
    <property type="evidence" value="ECO:0007669"/>
    <property type="project" value="TreeGrafter"/>
</dbReference>
<dbReference type="Proteomes" id="UP001187682">
    <property type="component" value="Unassembled WGS sequence"/>
</dbReference>
<dbReference type="InterPro" id="IPR036864">
    <property type="entry name" value="Zn2-C6_fun-type_DNA-bd_sf"/>
</dbReference>
<dbReference type="PANTHER" id="PTHR37534">
    <property type="entry name" value="TRANSCRIPTIONAL ACTIVATOR PROTEIN UGA3"/>
    <property type="match status" value="1"/>
</dbReference>
<dbReference type="CDD" id="cd00067">
    <property type="entry name" value="GAL4"/>
    <property type="match status" value="1"/>
</dbReference>
<dbReference type="GO" id="GO:0008270">
    <property type="term" value="F:zinc ion binding"/>
    <property type="evidence" value="ECO:0007669"/>
    <property type="project" value="InterPro"/>
</dbReference>
<dbReference type="EMBL" id="ONZQ02000016">
    <property type="protein sequence ID" value="SPO06502.1"/>
    <property type="molecule type" value="Genomic_DNA"/>
</dbReference>
<dbReference type="Pfam" id="PF00172">
    <property type="entry name" value="Zn_clus"/>
    <property type="match status" value="1"/>
</dbReference>
<dbReference type="AlphaFoldDB" id="A0AAE8N5D5"/>
<evidence type="ECO:0000313" key="6">
    <source>
        <dbReference type="Proteomes" id="UP001187682"/>
    </source>
</evidence>
<protein>
    <recommendedName>
        <fullName evidence="4">Zn(2)-C6 fungal-type domain-containing protein</fullName>
    </recommendedName>
</protein>
<dbReference type="GO" id="GO:0005634">
    <property type="term" value="C:nucleus"/>
    <property type="evidence" value="ECO:0007669"/>
    <property type="project" value="UniProtKB-SubCell"/>
</dbReference>
<feature type="region of interest" description="Disordered" evidence="3">
    <location>
        <begin position="56"/>
        <end position="133"/>
    </location>
</feature>
<dbReference type="PANTHER" id="PTHR37534:SF48">
    <property type="entry name" value="FINGER DOMAIN PROTEIN, PUTATIVE-RELATED"/>
    <property type="match status" value="1"/>
</dbReference>
<organism evidence="5 6">
    <name type="scientific">Cephalotrichum gorgonifer</name>
    <dbReference type="NCBI Taxonomy" id="2041049"/>
    <lineage>
        <taxon>Eukaryota</taxon>
        <taxon>Fungi</taxon>
        <taxon>Dikarya</taxon>
        <taxon>Ascomycota</taxon>
        <taxon>Pezizomycotina</taxon>
        <taxon>Sordariomycetes</taxon>
        <taxon>Hypocreomycetidae</taxon>
        <taxon>Microascales</taxon>
        <taxon>Microascaceae</taxon>
        <taxon>Cephalotrichum</taxon>
    </lineage>
</organism>
<keyword evidence="2" id="KW-0539">Nucleus</keyword>
<dbReference type="Pfam" id="PF11951">
    <property type="entry name" value="Fungal_trans_2"/>
    <property type="match status" value="1"/>
</dbReference>
<dbReference type="Gene3D" id="4.10.240.10">
    <property type="entry name" value="Zn(2)-C6 fungal-type DNA-binding domain"/>
    <property type="match status" value="1"/>
</dbReference>
<reference evidence="5" key="1">
    <citation type="submission" date="2018-03" db="EMBL/GenBank/DDBJ databases">
        <authorList>
            <person name="Guldener U."/>
        </authorList>
    </citation>
    <scope>NUCLEOTIDE SEQUENCE</scope>
</reference>
<evidence type="ECO:0000259" key="4">
    <source>
        <dbReference type="PROSITE" id="PS50048"/>
    </source>
</evidence>
<dbReference type="GO" id="GO:0000976">
    <property type="term" value="F:transcription cis-regulatory region binding"/>
    <property type="evidence" value="ECO:0007669"/>
    <property type="project" value="TreeGrafter"/>
</dbReference>
<dbReference type="GO" id="GO:0000981">
    <property type="term" value="F:DNA-binding transcription factor activity, RNA polymerase II-specific"/>
    <property type="evidence" value="ECO:0007669"/>
    <property type="project" value="InterPro"/>
</dbReference>